<evidence type="ECO:0000256" key="1">
    <source>
        <dbReference type="SAM" id="SignalP"/>
    </source>
</evidence>
<organism evidence="3 4">
    <name type="scientific">Pelagibacterium flavum</name>
    <dbReference type="NCBI Taxonomy" id="2984530"/>
    <lineage>
        <taxon>Bacteria</taxon>
        <taxon>Pseudomonadati</taxon>
        <taxon>Pseudomonadota</taxon>
        <taxon>Alphaproteobacteria</taxon>
        <taxon>Hyphomicrobiales</taxon>
        <taxon>Devosiaceae</taxon>
        <taxon>Pelagibacterium</taxon>
    </lineage>
</organism>
<keyword evidence="1" id="KW-0732">Signal</keyword>
<accession>A0ABY6ITI6</accession>
<dbReference type="Proteomes" id="UP001163882">
    <property type="component" value="Chromosome"/>
</dbReference>
<feature type="domain" description="Phytase-like" evidence="2">
    <location>
        <begin position="46"/>
        <end position="344"/>
    </location>
</feature>
<dbReference type="SUPFAM" id="SSF63829">
    <property type="entry name" value="Calcium-dependent phosphotriesterase"/>
    <property type="match status" value="1"/>
</dbReference>
<gene>
    <name evidence="3" type="ORF">OF122_09295</name>
</gene>
<proteinExistence type="predicted"/>
<dbReference type="PANTHER" id="PTHR37957:SF1">
    <property type="entry name" value="PHYTASE-LIKE DOMAIN-CONTAINING PROTEIN"/>
    <property type="match status" value="1"/>
</dbReference>
<reference evidence="3" key="1">
    <citation type="submission" date="2022-10" db="EMBL/GenBank/DDBJ databases">
        <title>YIM 151497 complete genome.</title>
        <authorList>
            <person name="Chen X."/>
        </authorList>
    </citation>
    <scope>NUCLEOTIDE SEQUENCE</scope>
    <source>
        <strain evidence="3">YIM 151497</strain>
    </source>
</reference>
<dbReference type="RefSeq" id="WP_264227489.1">
    <property type="nucleotide sequence ID" value="NZ_CP107716.1"/>
</dbReference>
<dbReference type="Pfam" id="PF13449">
    <property type="entry name" value="Phytase-like"/>
    <property type="match status" value="1"/>
</dbReference>
<evidence type="ECO:0000259" key="2">
    <source>
        <dbReference type="Pfam" id="PF13449"/>
    </source>
</evidence>
<feature type="signal peptide" evidence="1">
    <location>
        <begin position="1"/>
        <end position="22"/>
    </location>
</feature>
<keyword evidence="4" id="KW-1185">Reference proteome</keyword>
<sequence length="361" mass="38388">MRILCGATLSLAILSFALPALAQTPEQPVLVDQIVLPTELMLDGVPFGGISGLDYDPENDIFYAISDDRAQNGPARFYTIGLTLDGSEITGLDIVSTHELLNTEGQSFAAGAVDPESIRFAADTGTILWTSEGNAEGAPEIYEADLDGHVVRTFDVPAAYIPDADGKGIYGNQAFESLSLSFDGASILVGTENGLMQDGGKATLEAGSPSRIAVFDRDSGDLTAEYIYQTDPIRVPSTEEPNYNDNGLSELLALDEGRIIAVERTFASGYGNEIAFYVATFDGADNIAGVATISGTDVVPMDKQHWFTIGEGDFGLDIDNIESIAWGPQIEGNRTVLIASDNNFNRNGQLTQFVLLAAPGL</sequence>
<feature type="chain" id="PRO_5047469729" evidence="1">
    <location>
        <begin position="23"/>
        <end position="361"/>
    </location>
</feature>
<protein>
    <submittedName>
        <fullName evidence="3">Esterase-like activity of phytase family protein</fullName>
    </submittedName>
</protein>
<dbReference type="PANTHER" id="PTHR37957">
    <property type="entry name" value="BLR7070 PROTEIN"/>
    <property type="match status" value="1"/>
</dbReference>
<name>A0ABY6ITI6_9HYPH</name>
<dbReference type="InterPro" id="IPR027372">
    <property type="entry name" value="Phytase-like_dom"/>
</dbReference>
<evidence type="ECO:0000313" key="4">
    <source>
        <dbReference type="Proteomes" id="UP001163882"/>
    </source>
</evidence>
<evidence type="ECO:0000313" key="3">
    <source>
        <dbReference type="EMBL" id="UYQ73933.1"/>
    </source>
</evidence>
<dbReference type="EMBL" id="CP107716">
    <property type="protein sequence ID" value="UYQ73933.1"/>
    <property type="molecule type" value="Genomic_DNA"/>
</dbReference>